<dbReference type="Pfam" id="PF13520">
    <property type="entry name" value="AA_permease_2"/>
    <property type="match status" value="1"/>
</dbReference>
<feature type="transmembrane region" description="Helical" evidence="6">
    <location>
        <begin position="213"/>
        <end position="235"/>
    </location>
</feature>
<dbReference type="PANTHER" id="PTHR42770:SF13">
    <property type="entry name" value="L-METHIONINE_BRANCHED-CHAIN AMINO ACID EXPORTER YJEH"/>
    <property type="match status" value="1"/>
</dbReference>
<proteinExistence type="predicted"/>
<evidence type="ECO:0000256" key="5">
    <source>
        <dbReference type="ARBA" id="ARBA00023136"/>
    </source>
</evidence>
<evidence type="ECO:0000313" key="7">
    <source>
        <dbReference type="EMBL" id="SFF74062.1"/>
    </source>
</evidence>
<reference evidence="7 8" key="1">
    <citation type="submission" date="2016-10" db="EMBL/GenBank/DDBJ databases">
        <authorList>
            <person name="de Groot N.N."/>
        </authorList>
    </citation>
    <scope>NUCLEOTIDE SEQUENCE [LARGE SCALE GENOMIC DNA]</scope>
    <source>
        <strain evidence="7 8">DSM 43019</strain>
    </source>
</reference>
<feature type="transmembrane region" description="Helical" evidence="6">
    <location>
        <begin position="306"/>
        <end position="327"/>
    </location>
</feature>
<keyword evidence="3 6" id="KW-0812">Transmembrane</keyword>
<name>A0A1I2L408_9ACTN</name>
<dbReference type="AlphaFoldDB" id="A0A1I2L408"/>
<keyword evidence="5 6" id="KW-0472">Membrane</keyword>
<dbReference type="InterPro" id="IPR050367">
    <property type="entry name" value="APC_superfamily"/>
</dbReference>
<evidence type="ECO:0000256" key="1">
    <source>
        <dbReference type="ARBA" id="ARBA00004651"/>
    </source>
</evidence>
<organism evidence="7 8">
    <name type="scientific">Actinoplanes philippinensis</name>
    <dbReference type="NCBI Taxonomy" id="35752"/>
    <lineage>
        <taxon>Bacteria</taxon>
        <taxon>Bacillati</taxon>
        <taxon>Actinomycetota</taxon>
        <taxon>Actinomycetes</taxon>
        <taxon>Micromonosporales</taxon>
        <taxon>Micromonosporaceae</taxon>
        <taxon>Actinoplanes</taxon>
    </lineage>
</organism>
<dbReference type="PANTHER" id="PTHR42770">
    <property type="entry name" value="AMINO ACID TRANSPORTER-RELATED"/>
    <property type="match status" value="1"/>
</dbReference>
<accession>A0A1I2L408</accession>
<dbReference type="OrthoDB" id="9117841at2"/>
<comment type="subcellular location">
    <subcellularLocation>
        <location evidence="1">Cell membrane</location>
        <topology evidence="1">Multi-pass membrane protein</topology>
    </subcellularLocation>
</comment>
<evidence type="ECO:0000256" key="6">
    <source>
        <dbReference type="SAM" id="Phobius"/>
    </source>
</evidence>
<evidence type="ECO:0000256" key="3">
    <source>
        <dbReference type="ARBA" id="ARBA00022692"/>
    </source>
</evidence>
<evidence type="ECO:0000256" key="2">
    <source>
        <dbReference type="ARBA" id="ARBA00022475"/>
    </source>
</evidence>
<dbReference type="GO" id="GO:0022857">
    <property type="term" value="F:transmembrane transporter activity"/>
    <property type="evidence" value="ECO:0007669"/>
    <property type="project" value="InterPro"/>
</dbReference>
<dbReference type="Gene3D" id="1.20.1740.10">
    <property type="entry name" value="Amino acid/polyamine transporter I"/>
    <property type="match status" value="1"/>
</dbReference>
<dbReference type="EMBL" id="FONV01000020">
    <property type="protein sequence ID" value="SFF74062.1"/>
    <property type="molecule type" value="Genomic_DNA"/>
</dbReference>
<feature type="transmembrane region" description="Helical" evidence="6">
    <location>
        <begin position="333"/>
        <end position="353"/>
    </location>
</feature>
<evidence type="ECO:0000313" key="8">
    <source>
        <dbReference type="Proteomes" id="UP000199645"/>
    </source>
</evidence>
<evidence type="ECO:0000256" key="4">
    <source>
        <dbReference type="ARBA" id="ARBA00022989"/>
    </source>
</evidence>
<keyword evidence="4 6" id="KW-1133">Transmembrane helix</keyword>
<dbReference type="RefSeq" id="WP_093621157.1">
    <property type="nucleotide sequence ID" value="NZ_BOMT01000095.1"/>
</dbReference>
<keyword evidence="2" id="KW-1003">Cell membrane</keyword>
<protein>
    <submittedName>
        <fullName evidence="7">Amino acid efflux transporter</fullName>
    </submittedName>
</protein>
<sequence>MTGHRLGVWQGTATVLGGVLGPGMLVLPHLAAQAAGPGSVLAWAALLVVSVPVAFTFALLGLRHPDGGGVAHFAGKALGRGAYAAVGWWFFVAVPIGTLAGALAGGVYAADAFGWDGRAAVVIAFGLLAAALVTNAAGLRASGRTQVVMVGLLLSVLTAAIVASVPAVRAERFEPFLPHGLGGVGSAIGVLIFAFVGWEAASHLSAEFEGRRLLTATALTLVTVAVIYLGVAVTVVGSGAASSPVPLTAMTATGLGAAAGPVTGIAALVLTFGAVNTYLAGASRLGVALAGQRLLPHRIATPHRSLTVLGAAIAVLGAAVLVLPVGLDPLLRATSACLAAVMFVGALAAVRLLPGGWTRATAVAGSALTAATLALSGIYLLVPAGIALAGFAARGVRVRSVLNTADRPVDVPGRAPHIAGKPTVLKGTGPDGSAA</sequence>
<feature type="transmembrane region" description="Helical" evidence="6">
    <location>
        <begin position="365"/>
        <end position="393"/>
    </location>
</feature>
<feature type="transmembrane region" description="Helical" evidence="6">
    <location>
        <begin position="83"/>
        <end position="107"/>
    </location>
</feature>
<dbReference type="GO" id="GO:0005886">
    <property type="term" value="C:plasma membrane"/>
    <property type="evidence" value="ECO:0007669"/>
    <property type="project" value="UniProtKB-SubCell"/>
</dbReference>
<feature type="transmembrane region" description="Helical" evidence="6">
    <location>
        <begin position="180"/>
        <end position="201"/>
    </location>
</feature>
<dbReference type="InterPro" id="IPR002293">
    <property type="entry name" value="AA/rel_permease1"/>
</dbReference>
<feature type="transmembrane region" description="Helical" evidence="6">
    <location>
        <begin position="146"/>
        <end position="168"/>
    </location>
</feature>
<feature type="transmembrane region" description="Helical" evidence="6">
    <location>
        <begin position="40"/>
        <end position="62"/>
    </location>
</feature>
<feature type="transmembrane region" description="Helical" evidence="6">
    <location>
        <begin position="119"/>
        <end position="139"/>
    </location>
</feature>
<dbReference type="Proteomes" id="UP000199645">
    <property type="component" value="Unassembled WGS sequence"/>
</dbReference>
<feature type="transmembrane region" description="Helical" evidence="6">
    <location>
        <begin position="7"/>
        <end position="28"/>
    </location>
</feature>
<keyword evidence="8" id="KW-1185">Reference proteome</keyword>
<feature type="transmembrane region" description="Helical" evidence="6">
    <location>
        <begin position="255"/>
        <end position="275"/>
    </location>
</feature>
<dbReference type="STRING" id="35752.SAMN05421541_1207"/>
<dbReference type="PIRSF" id="PIRSF006060">
    <property type="entry name" value="AA_transporter"/>
    <property type="match status" value="1"/>
</dbReference>
<gene>
    <name evidence="7" type="ORF">SAMN05421541_1207</name>
</gene>